<dbReference type="AlphaFoldDB" id="A0A1E5FTW7"/>
<feature type="compositionally biased region" description="Polar residues" evidence="1">
    <location>
        <begin position="59"/>
        <end position="71"/>
    </location>
</feature>
<dbReference type="EMBL" id="AJZD02000101">
    <property type="protein sequence ID" value="OEF93834.1"/>
    <property type="molecule type" value="Genomic_DNA"/>
</dbReference>
<evidence type="ECO:0000259" key="2">
    <source>
        <dbReference type="Pfam" id="PF20792"/>
    </source>
</evidence>
<dbReference type="InterPro" id="IPR049414">
    <property type="entry name" value="VopL_VCD"/>
</dbReference>
<dbReference type="InterPro" id="IPR049415">
    <property type="entry name" value="VopL_VCD_sf"/>
</dbReference>
<organism evidence="3 4">
    <name type="scientific">Vibrio splendidus 12E03</name>
    <dbReference type="NCBI Taxonomy" id="1191305"/>
    <lineage>
        <taxon>Bacteria</taxon>
        <taxon>Pseudomonadati</taxon>
        <taxon>Pseudomonadota</taxon>
        <taxon>Gammaproteobacteria</taxon>
        <taxon>Vibrionales</taxon>
        <taxon>Vibrionaceae</taxon>
        <taxon>Vibrio</taxon>
    </lineage>
</organism>
<accession>A0A1E5FTW7</accession>
<name>A0A1E5FTW7_VIBSP</name>
<dbReference type="Proteomes" id="UP000094802">
    <property type="component" value="Unassembled WGS sequence"/>
</dbReference>
<comment type="caution">
    <text evidence="3">The sequence shown here is derived from an EMBL/GenBank/DDBJ whole genome shotgun (WGS) entry which is preliminary data.</text>
</comment>
<protein>
    <recommendedName>
        <fullName evidence="2">VopL C-terminal dimerization domain-containing protein</fullName>
    </recommendedName>
</protein>
<feature type="domain" description="VopL C-terminal dimerization" evidence="2">
    <location>
        <begin position="288"/>
        <end position="411"/>
    </location>
</feature>
<sequence>MEMPRTNLLKEIQAFRGRNGLQKKQSSGKTEMAVPAQTASTSQHLANTVPLKTGKSLPSIDSLQDKQQTTQAAPPPPPPPPPPASFSGKAIPTSTSPTDSSKMFEQIRQFGGTKGLKALNQGANTNQPVKSNPELSQGQKLIFEEPENVLSQYQTLTNDDKDLVAKFISQAIIHSVDLDVLGQLNNNIGDLQADQVTQAHIDKMPDYCQSFFNVIKPYTKDTESAPLFSHSMFKKSDVIAGNYQPVNIDEEMTKGDEMSNANSSPSQWLTVREGLSKMQKQLSITSRKRYDNGSVASTTEKTSEVFAKAQQASLALINDSTRTDLLSKDYQSQVTGSFKNIDTFSGFLANLDKSAAHKLESEFRQAIQNPEKLEESITDFLKQRLPTGFKEFTYQSINEENQRLKAELALLKKGNL</sequence>
<evidence type="ECO:0000313" key="4">
    <source>
        <dbReference type="Proteomes" id="UP000094802"/>
    </source>
</evidence>
<evidence type="ECO:0000256" key="1">
    <source>
        <dbReference type="SAM" id="MobiDB-lite"/>
    </source>
</evidence>
<gene>
    <name evidence="3" type="ORF">A142_19580</name>
</gene>
<dbReference type="SUPFAM" id="SSF101447">
    <property type="entry name" value="Formin homology 2 domain (FH2 domain)"/>
    <property type="match status" value="1"/>
</dbReference>
<feature type="compositionally biased region" description="Polar residues" evidence="1">
    <location>
        <begin position="37"/>
        <end position="46"/>
    </location>
</feature>
<reference evidence="3 4" key="1">
    <citation type="journal article" date="2012" name="Science">
        <title>Ecological populations of bacteria act as socially cohesive units of antibiotic production and resistance.</title>
        <authorList>
            <person name="Cordero O.X."/>
            <person name="Wildschutte H."/>
            <person name="Kirkup B."/>
            <person name="Proehl S."/>
            <person name="Ngo L."/>
            <person name="Hussain F."/>
            <person name="Le Roux F."/>
            <person name="Mincer T."/>
            <person name="Polz M.F."/>
        </authorList>
    </citation>
    <scope>NUCLEOTIDE SEQUENCE [LARGE SCALE GENOMIC DNA]</scope>
    <source>
        <strain evidence="3 4">12E03</strain>
    </source>
</reference>
<dbReference type="Gene3D" id="1.20.120.1210">
    <property type="match status" value="1"/>
</dbReference>
<feature type="region of interest" description="Disordered" evidence="1">
    <location>
        <begin position="1"/>
        <end position="101"/>
    </location>
</feature>
<feature type="compositionally biased region" description="Pro residues" evidence="1">
    <location>
        <begin position="73"/>
        <end position="84"/>
    </location>
</feature>
<proteinExistence type="predicted"/>
<evidence type="ECO:0000313" key="3">
    <source>
        <dbReference type="EMBL" id="OEF93834.1"/>
    </source>
</evidence>
<feature type="compositionally biased region" description="Polar residues" evidence="1">
    <location>
        <begin position="92"/>
        <end position="101"/>
    </location>
</feature>
<dbReference type="OrthoDB" id="5866252at2"/>
<dbReference type="Pfam" id="PF20792">
    <property type="entry name" value="VCD"/>
    <property type="match status" value="1"/>
</dbReference>